<feature type="domain" description="Integrase catalytic" evidence="1">
    <location>
        <begin position="1"/>
        <end position="133"/>
    </location>
</feature>
<proteinExistence type="predicted"/>
<dbReference type="PANTHER" id="PTHR10948">
    <property type="entry name" value="TRANSPOSASE"/>
    <property type="match status" value="1"/>
</dbReference>
<dbReference type="PROSITE" id="PS50994">
    <property type="entry name" value="INTEGRASE"/>
    <property type="match status" value="1"/>
</dbReference>
<dbReference type="GO" id="GO:0004803">
    <property type="term" value="F:transposase activity"/>
    <property type="evidence" value="ECO:0007669"/>
    <property type="project" value="TreeGrafter"/>
</dbReference>
<dbReference type="GO" id="GO:0032196">
    <property type="term" value="P:transposition"/>
    <property type="evidence" value="ECO:0007669"/>
    <property type="project" value="TreeGrafter"/>
</dbReference>
<dbReference type="PANTHER" id="PTHR10948:SF23">
    <property type="entry name" value="TRANSPOSASE INSI FOR INSERTION SEQUENCE ELEMENT IS30A-RELATED"/>
    <property type="match status" value="1"/>
</dbReference>
<dbReference type="Gene3D" id="3.30.420.10">
    <property type="entry name" value="Ribonuclease H-like superfamily/Ribonuclease H"/>
    <property type="match status" value="1"/>
</dbReference>
<accession>K1RQ48</accession>
<name>K1RQ48_9ZZZZ</name>
<dbReference type="GO" id="GO:0015074">
    <property type="term" value="P:DNA integration"/>
    <property type="evidence" value="ECO:0007669"/>
    <property type="project" value="InterPro"/>
</dbReference>
<gene>
    <name evidence="2" type="ORF">OBE_16743</name>
</gene>
<reference evidence="2" key="1">
    <citation type="journal article" date="2013" name="Environ. Microbiol.">
        <title>Microbiota from the distal guts of lean and obese adolescents exhibit partial functional redundancy besides clear differences in community structure.</title>
        <authorList>
            <person name="Ferrer M."/>
            <person name="Ruiz A."/>
            <person name="Lanza F."/>
            <person name="Haange S.B."/>
            <person name="Oberbach A."/>
            <person name="Till H."/>
            <person name="Bargiela R."/>
            <person name="Campoy C."/>
            <person name="Segura M.T."/>
            <person name="Richter M."/>
            <person name="von Bergen M."/>
            <person name="Seifert J."/>
            <person name="Suarez A."/>
        </authorList>
    </citation>
    <scope>NUCLEOTIDE SEQUENCE</scope>
</reference>
<dbReference type="GO" id="GO:0005829">
    <property type="term" value="C:cytosol"/>
    <property type="evidence" value="ECO:0007669"/>
    <property type="project" value="TreeGrafter"/>
</dbReference>
<evidence type="ECO:0000259" key="1">
    <source>
        <dbReference type="PROSITE" id="PS50994"/>
    </source>
</evidence>
<feature type="non-terminal residue" evidence="2">
    <location>
        <position position="1"/>
    </location>
</feature>
<dbReference type="InterPro" id="IPR001584">
    <property type="entry name" value="Integrase_cat-core"/>
</dbReference>
<evidence type="ECO:0000313" key="2">
    <source>
        <dbReference type="EMBL" id="EKC45654.1"/>
    </source>
</evidence>
<dbReference type="EMBL" id="AJWZ01011326">
    <property type="protein sequence ID" value="EKC45654.1"/>
    <property type="molecule type" value="Genomic_DNA"/>
</dbReference>
<protein>
    <submittedName>
        <fullName evidence="2">Transposase, ISSmi1</fullName>
    </submittedName>
</protein>
<dbReference type="InterPro" id="IPR036397">
    <property type="entry name" value="RNaseH_sf"/>
</dbReference>
<dbReference type="InterPro" id="IPR051917">
    <property type="entry name" value="Transposase-Integrase"/>
</dbReference>
<dbReference type="GO" id="GO:0003676">
    <property type="term" value="F:nucleic acid binding"/>
    <property type="evidence" value="ECO:0007669"/>
    <property type="project" value="InterPro"/>
</dbReference>
<dbReference type="InterPro" id="IPR012337">
    <property type="entry name" value="RNaseH-like_sf"/>
</dbReference>
<sequence>EFMIGILHTEKTSDSMSKSLDSFQEVLSDKEYEQLFSVLLTDRGTEFIKSQQFEVNIHTGEIRGKIFYCDPMQSSQKPHVENNHNFIREILPNGQSWNHLTQEKIDLMFSHINSTPRENLGGKTPYEIFSFIYGEELAHKLNIQKIAKDEVTTTPRLLK</sequence>
<organism evidence="2">
    <name type="scientific">human gut metagenome</name>
    <dbReference type="NCBI Taxonomy" id="408170"/>
    <lineage>
        <taxon>unclassified sequences</taxon>
        <taxon>metagenomes</taxon>
        <taxon>organismal metagenomes</taxon>
    </lineage>
</organism>
<dbReference type="SUPFAM" id="SSF53098">
    <property type="entry name" value="Ribonuclease H-like"/>
    <property type="match status" value="1"/>
</dbReference>
<comment type="caution">
    <text evidence="2">The sequence shown here is derived from an EMBL/GenBank/DDBJ whole genome shotgun (WGS) entry which is preliminary data.</text>
</comment>
<dbReference type="AlphaFoldDB" id="K1RQ48"/>